<organism evidence="1 2">
    <name type="scientific">Bauhinia variegata</name>
    <name type="common">Purple orchid tree</name>
    <name type="synonym">Phanera variegata</name>
    <dbReference type="NCBI Taxonomy" id="167791"/>
    <lineage>
        <taxon>Eukaryota</taxon>
        <taxon>Viridiplantae</taxon>
        <taxon>Streptophyta</taxon>
        <taxon>Embryophyta</taxon>
        <taxon>Tracheophyta</taxon>
        <taxon>Spermatophyta</taxon>
        <taxon>Magnoliopsida</taxon>
        <taxon>eudicotyledons</taxon>
        <taxon>Gunneridae</taxon>
        <taxon>Pentapetalae</taxon>
        <taxon>rosids</taxon>
        <taxon>fabids</taxon>
        <taxon>Fabales</taxon>
        <taxon>Fabaceae</taxon>
        <taxon>Cercidoideae</taxon>
        <taxon>Cercideae</taxon>
        <taxon>Bauhiniinae</taxon>
        <taxon>Bauhinia</taxon>
    </lineage>
</organism>
<name>A0ACB9KHY3_BAUVA</name>
<evidence type="ECO:0000313" key="1">
    <source>
        <dbReference type="EMBL" id="KAI4296756.1"/>
    </source>
</evidence>
<comment type="caution">
    <text evidence="1">The sequence shown here is derived from an EMBL/GenBank/DDBJ whole genome shotgun (WGS) entry which is preliminary data.</text>
</comment>
<dbReference type="Proteomes" id="UP000828941">
    <property type="component" value="Chromosome 14"/>
</dbReference>
<proteinExistence type="predicted"/>
<protein>
    <submittedName>
        <fullName evidence="1">Uncharacterized protein</fullName>
    </submittedName>
</protein>
<evidence type="ECO:0000313" key="2">
    <source>
        <dbReference type="Proteomes" id="UP000828941"/>
    </source>
</evidence>
<sequence>MSPLIPCPYLGFKPEDGIGPKIRKAHKGKDSVLPLVMVPNRRVCLLHHGENHIALWAFTKGGFLTLMLKGASVEVTESPRPDQSFFTFVIGTGLLEGHPVSLEPSSQLGEELEKVKEVLSFKVF</sequence>
<keyword evidence="2" id="KW-1185">Reference proteome</keyword>
<gene>
    <name evidence="1" type="ORF">L6164_036684</name>
</gene>
<accession>A0ACB9KHY3</accession>
<dbReference type="EMBL" id="CM039439">
    <property type="protein sequence ID" value="KAI4296756.1"/>
    <property type="molecule type" value="Genomic_DNA"/>
</dbReference>
<reference evidence="1 2" key="1">
    <citation type="journal article" date="2022" name="DNA Res.">
        <title>Chromosomal-level genome assembly of the orchid tree Bauhinia variegata (Leguminosae; Cercidoideae) supports the allotetraploid origin hypothesis of Bauhinia.</title>
        <authorList>
            <person name="Zhong Y."/>
            <person name="Chen Y."/>
            <person name="Zheng D."/>
            <person name="Pang J."/>
            <person name="Liu Y."/>
            <person name="Luo S."/>
            <person name="Meng S."/>
            <person name="Qian L."/>
            <person name="Wei D."/>
            <person name="Dai S."/>
            <person name="Zhou R."/>
        </authorList>
    </citation>
    <scope>NUCLEOTIDE SEQUENCE [LARGE SCALE GENOMIC DNA]</scope>
    <source>
        <strain evidence="1">BV-YZ2020</strain>
    </source>
</reference>